<dbReference type="InterPro" id="IPR006311">
    <property type="entry name" value="TAT_signal"/>
</dbReference>
<gene>
    <name evidence="2" type="ORF">EJN92_10235</name>
</gene>
<organism evidence="2 3">
    <name type="scientific">Undibacterium parvum</name>
    <dbReference type="NCBI Taxonomy" id="401471"/>
    <lineage>
        <taxon>Bacteria</taxon>
        <taxon>Pseudomonadati</taxon>
        <taxon>Pseudomonadota</taxon>
        <taxon>Betaproteobacteria</taxon>
        <taxon>Burkholderiales</taxon>
        <taxon>Oxalobacteraceae</taxon>
        <taxon>Undibacterium</taxon>
    </lineage>
</organism>
<dbReference type="KEGG" id="upv:EJN92_10235"/>
<dbReference type="EMBL" id="CP034464">
    <property type="protein sequence ID" value="AZP12344.1"/>
    <property type="molecule type" value="Genomic_DNA"/>
</dbReference>
<accession>A0A3S9HJT9</accession>
<evidence type="ECO:0000256" key="1">
    <source>
        <dbReference type="SAM" id="SignalP"/>
    </source>
</evidence>
<protein>
    <recommendedName>
        <fullName evidence="4">YHS domain-containing protein</fullName>
    </recommendedName>
</protein>
<feature type="signal peptide" evidence="1">
    <location>
        <begin position="1"/>
        <end position="31"/>
    </location>
</feature>
<dbReference type="NCBIfam" id="NF041384">
    <property type="entry name" value="YHS_seleno_dom"/>
    <property type="match status" value="1"/>
</dbReference>
<dbReference type="Proteomes" id="UP000275663">
    <property type="component" value="Chromosome"/>
</dbReference>
<dbReference type="OrthoDB" id="344729at2"/>
<evidence type="ECO:0000313" key="3">
    <source>
        <dbReference type="Proteomes" id="UP000275663"/>
    </source>
</evidence>
<proteinExistence type="predicted"/>
<sequence>MLKISLTRRLVLSVFAASIAAVASVPLTAFAYDEASTSAINLDAKQIALKGYDAVAYFSVGAPTLGNAHFSAKHGAATYHFANAENRAKFIANPEHFAPQFGGFCAMGVALEKKLDGDPQAWRVVDNKLYLNVNKDIQKKWLENVPGNLKTAQGNWPTIKDKTPNSL</sequence>
<evidence type="ECO:0008006" key="4">
    <source>
        <dbReference type="Google" id="ProtNLM"/>
    </source>
</evidence>
<dbReference type="PROSITE" id="PS51318">
    <property type="entry name" value="TAT"/>
    <property type="match status" value="1"/>
</dbReference>
<keyword evidence="3" id="KW-1185">Reference proteome</keyword>
<dbReference type="AlphaFoldDB" id="A0A3S9HJT9"/>
<keyword evidence="1" id="KW-0732">Signal</keyword>
<feature type="chain" id="PRO_5019201112" description="YHS domain-containing protein" evidence="1">
    <location>
        <begin position="32"/>
        <end position="167"/>
    </location>
</feature>
<name>A0A3S9HJT9_9BURK</name>
<dbReference type="RefSeq" id="WP_126127726.1">
    <property type="nucleotide sequence ID" value="NZ_CP034464.1"/>
</dbReference>
<reference evidence="2 3" key="1">
    <citation type="journal article" date="2011" name="Int. J. Syst. Evol. Microbiol.">
        <title>Description of Undibacterium oligocarboniphilum sp. nov., isolated from purified water, and Undibacterium pigrum strain CCUG 49012 as the type strain of Undibacterium parvum sp. nov., and emended descriptions of the genus Undibacterium and the species Undibacterium pigrum.</title>
        <authorList>
            <person name="Eder W."/>
            <person name="Wanner G."/>
            <person name="Ludwig W."/>
            <person name="Busse H.J."/>
            <person name="Ziemke-Kageler F."/>
            <person name="Lang E."/>
        </authorList>
    </citation>
    <scope>NUCLEOTIDE SEQUENCE [LARGE SCALE GENOMIC DNA]</scope>
    <source>
        <strain evidence="2 3">DSM 23061</strain>
    </source>
</reference>
<evidence type="ECO:0000313" key="2">
    <source>
        <dbReference type="EMBL" id="AZP12344.1"/>
    </source>
</evidence>